<protein>
    <submittedName>
        <fullName evidence="1">Uncharacterized protein</fullName>
    </submittedName>
</protein>
<proteinExistence type="predicted"/>
<accession>M1VZ37</accession>
<gene>
    <name evidence="1" type="ORF">CPUR_08515</name>
</gene>
<organism evidence="1 2">
    <name type="scientific">Claviceps purpurea (strain 20.1)</name>
    <name type="common">Ergot fungus</name>
    <name type="synonym">Sphacelia segetum</name>
    <dbReference type="NCBI Taxonomy" id="1111077"/>
    <lineage>
        <taxon>Eukaryota</taxon>
        <taxon>Fungi</taxon>
        <taxon>Dikarya</taxon>
        <taxon>Ascomycota</taxon>
        <taxon>Pezizomycotina</taxon>
        <taxon>Sordariomycetes</taxon>
        <taxon>Hypocreomycetidae</taxon>
        <taxon>Hypocreales</taxon>
        <taxon>Clavicipitaceae</taxon>
        <taxon>Claviceps</taxon>
    </lineage>
</organism>
<evidence type="ECO:0000313" key="2">
    <source>
        <dbReference type="Proteomes" id="UP000016801"/>
    </source>
</evidence>
<evidence type="ECO:0000313" key="1">
    <source>
        <dbReference type="EMBL" id="CCE34582.1"/>
    </source>
</evidence>
<reference evidence="1 2" key="1">
    <citation type="journal article" date="2013" name="PLoS Genet.">
        <title>Plant-symbiotic fungi as chemical engineers: Multi-genome analysis of the Clavicipitaceae reveals dynamics of alkaloid loci.</title>
        <authorList>
            <person name="Schardl C.L."/>
            <person name="Young C.A."/>
            <person name="Hesse U."/>
            <person name="Amyotte S.G."/>
            <person name="Andreeva K."/>
            <person name="Calie P.J."/>
            <person name="Fleetwood D.J."/>
            <person name="Haws D.C."/>
            <person name="Moore N."/>
            <person name="Oeser B."/>
            <person name="Panaccione D.G."/>
            <person name="Schweri K.K."/>
            <person name="Voisey C.R."/>
            <person name="Farman M.L."/>
            <person name="Jaromczyk J.W."/>
            <person name="Roe B.A."/>
            <person name="O'Sullivan D.M."/>
            <person name="Scott B."/>
            <person name="Tudzynski P."/>
            <person name="An Z."/>
            <person name="Arnaoudova E.G."/>
            <person name="Bullock C.T."/>
            <person name="Charlton N.D."/>
            <person name="Chen L."/>
            <person name="Cox M."/>
            <person name="Dinkins R.D."/>
            <person name="Florea S."/>
            <person name="Glenn A.E."/>
            <person name="Gordon A."/>
            <person name="Gueldener U."/>
            <person name="Harris D.R."/>
            <person name="Hollin W."/>
            <person name="Jaromczyk J."/>
            <person name="Johnson R.D."/>
            <person name="Khan A.K."/>
            <person name="Leistner E."/>
            <person name="Leuchtmann A."/>
            <person name="Li C."/>
            <person name="Liu J."/>
            <person name="Liu J."/>
            <person name="Liu M."/>
            <person name="Mace W."/>
            <person name="Machado C."/>
            <person name="Nagabhyru P."/>
            <person name="Pan J."/>
            <person name="Schmid J."/>
            <person name="Sugawara K."/>
            <person name="Steiner U."/>
            <person name="Takach J.E."/>
            <person name="Tanaka E."/>
            <person name="Webb J.S."/>
            <person name="Wilson E.V."/>
            <person name="Wiseman J.L."/>
            <person name="Yoshida R."/>
            <person name="Zeng Z."/>
        </authorList>
    </citation>
    <scope>NUCLEOTIDE SEQUENCE [LARGE SCALE GENOMIC DNA]</scope>
    <source>
        <strain evidence="1 2">20.1</strain>
    </source>
</reference>
<dbReference type="HOGENOM" id="CLU_2072894_0_0_1"/>
<dbReference type="EMBL" id="CAGA01000096">
    <property type="protein sequence ID" value="CCE34582.1"/>
    <property type="molecule type" value="Genomic_DNA"/>
</dbReference>
<dbReference type="AlphaFoldDB" id="M1VZ37"/>
<dbReference type="Proteomes" id="UP000016801">
    <property type="component" value="Unassembled WGS sequence"/>
</dbReference>
<sequence length="118" mass="13355">MARALSKRQRWPGKTLAADHYGRRKELELPLQDRSAALAKMRTEKIELRVSFSPEVLDVNSHMCNCWNEIDDHYHAILDCPTLAPVAPQSRPYEDGLGLSESCTASWAICEEEAAAEW</sequence>
<keyword evidence="2" id="KW-1185">Reference proteome</keyword>
<comment type="caution">
    <text evidence="1">The sequence shown here is derived from an EMBL/GenBank/DDBJ whole genome shotgun (WGS) entry which is preliminary data.</text>
</comment>
<name>M1VZ37_CLAP2</name>
<dbReference type="VEuPathDB" id="FungiDB:CPUR_08515"/>